<dbReference type="GO" id="GO:0046872">
    <property type="term" value="F:metal ion binding"/>
    <property type="evidence" value="ECO:0007669"/>
    <property type="project" value="UniProtKB-KW"/>
</dbReference>
<keyword evidence="8" id="KW-1185">Reference proteome</keyword>
<accession>A0A7X2ZAX5</accession>
<dbReference type="EMBL" id="WNZX01000009">
    <property type="protein sequence ID" value="MUG71466.1"/>
    <property type="molecule type" value="Genomic_DNA"/>
</dbReference>
<sequence length="433" mass="45668">MKAVRLSGLSAAAGAQTETPKLELCEVERPSRKTAADVLVRVLCVGLDGTDRELVSEKYGVPPEGEHSLIIGHESLGVVEEAGEDSGFTAGELVCALVRRPCTDPGCVNCRNGKQDFCETGEYVERGIKGAHGYLSEYYVEDARYLVRVPAGLLRYGMLTEPQSIVEKVWDEVQRIQQRLVWQPTTAVVLGSGPLGLLAALTCRCLGLDTLVWSKSAPDSPGADIVRACGAEFQQAVERRAEAAGAGAAAGTARSTDAAAATGTGAGAGAGTGAGDGARAASSPLSELLQAKGKRADLIVECTGFSPLAFDAMTALGPNGVLALLGVTPGSRHIRVASDAINQELVLENKCVFGSVNASRQDFETGLYRLQQIEERFPGVLDRLMTDRLTLERVPELDFGKIAIKAVVDVIPREQWSGLVQEQGAGIANSFSV</sequence>
<comment type="cofactor">
    <cofactor evidence="1">
        <name>Zn(2+)</name>
        <dbReference type="ChEBI" id="CHEBI:29105"/>
    </cofactor>
</comment>
<evidence type="ECO:0000259" key="6">
    <source>
        <dbReference type="Pfam" id="PF16912"/>
    </source>
</evidence>
<dbReference type="PANTHER" id="PTHR43189:SF2">
    <property type="entry name" value="GLUCOSE 1-DEHYDROGENASE"/>
    <property type="match status" value="1"/>
</dbReference>
<name>A0A7X2ZAX5_9BACL</name>
<feature type="domain" description="Glucose dehydrogenase C-terminal" evidence="6">
    <location>
        <begin position="290"/>
        <end position="409"/>
    </location>
</feature>
<keyword evidence="2" id="KW-0479">Metal-binding</keyword>
<dbReference type="SUPFAM" id="SSF50129">
    <property type="entry name" value="GroES-like"/>
    <property type="match status" value="1"/>
</dbReference>
<organism evidence="7 8">
    <name type="scientific">Paenibacillus validus</name>
    <dbReference type="NCBI Taxonomy" id="44253"/>
    <lineage>
        <taxon>Bacteria</taxon>
        <taxon>Bacillati</taxon>
        <taxon>Bacillota</taxon>
        <taxon>Bacilli</taxon>
        <taxon>Bacillales</taxon>
        <taxon>Paenibacillaceae</taxon>
        <taxon>Paenibacillus</taxon>
    </lineage>
</organism>
<dbReference type="Pfam" id="PF16912">
    <property type="entry name" value="Glu_dehyd_C"/>
    <property type="match status" value="2"/>
</dbReference>
<evidence type="ECO:0000313" key="8">
    <source>
        <dbReference type="Proteomes" id="UP000450917"/>
    </source>
</evidence>
<keyword evidence="4" id="KW-0560">Oxidoreductase</keyword>
<dbReference type="PANTHER" id="PTHR43189">
    <property type="entry name" value="ZINC-TYPE ALCOHOL DEHYDROGENASE-LIKE PROTEIN C1198.01-RELATED"/>
    <property type="match status" value="1"/>
</dbReference>
<evidence type="ECO:0000256" key="1">
    <source>
        <dbReference type="ARBA" id="ARBA00001947"/>
    </source>
</evidence>
<dbReference type="InterPro" id="IPR031640">
    <property type="entry name" value="Glu_dehyd_C"/>
</dbReference>
<dbReference type="InterPro" id="IPR036291">
    <property type="entry name" value="NAD(P)-bd_dom_sf"/>
</dbReference>
<reference evidence="7 8" key="1">
    <citation type="submission" date="2019-11" db="EMBL/GenBank/DDBJ databases">
        <title>Draft genome sequences of five Paenibacillus species of dairy origin.</title>
        <authorList>
            <person name="Olajide A.M."/>
            <person name="Chen S."/>
            <person name="Lapointe G."/>
        </authorList>
    </citation>
    <scope>NUCLEOTIDE SEQUENCE [LARGE SCALE GENOMIC DNA]</scope>
    <source>
        <strain evidence="7 8">2CS3</strain>
    </source>
</reference>
<dbReference type="CDD" id="cd08230">
    <property type="entry name" value="glucose_DH"/>
    <property type="match status" value="1"/>
</dbReference>
<evidence type="ECO:0000256" key="4">
    <source>
        <dbReference type="ARBA" id="ARBA00023002"/>
    </source>
</evidence>
<proteinExistence type="predicted"/>
<dbReference type="InterPro" id="IPR011032">
    <property type="entry name" value="GroES-like_sf"/>
</dbReference>
<dbReference type="Proteomes" id="UP000450917">
    <property type="component" value="Unassembled WGS sequence"/>
</dbReference>
<comment type="caution">
    <text evidence="7">The sequence shown here is derived from an EMBL/GenBank/DDBJ whole genome shotgun (WGS) entry which is preliminary data.</text>
</comment>
<evidence type="ECO:0000256" key="3">
    <source>
        <dbReference type="ARBA" id="ARBA00022833"/>
    </source>
</evidence>
<keyword evidence="3" id="KW-0862">Zinc</keyword>
<dbReference type="Gene3D" id="3.40.50.720">
    <property type="entry name" value="NAD(P)-binding Rossmann-like Domain"/>
    <property type="match status" value="2"/>
</dbReference>
<dbReference type="AlphaFoldDB" id="A0A7X2ZAX5"/>
<dbReference type="RefSeq" id="WP_127606183.1">
    <property type="nucleotide sequence ID" value="NZ_WNZX01000009.1"/>
</dbReference>
<dbReference type="GO" id="GO:0016491">
    <property type="term" value="F:oxidoreductase activity"/>
    <property type="evidence" value="ECO:0007669"/>
    <property type="project" value="UniProtKB-KW"/>
</dbReference>
<protein>
    <submittedName>
        <fullName evidence="7">Alcohol dehydrogenase catalytic domain-containing protein</fullName>
    </submittedName>
</protein>
<dbReference type="Gene3D" id="3.90.180.10">
    <property type="entry name" value="Medium-chain alcohol dehydrogenases, catalytic domain"/>
    <property type="match status" value="1"/>
</dbReference>
<feature type="domain" description="Glucose dehydrogenase C-terminal" evidence="6">
    <location>
        <begin position="155"/>
        <end position="238"/>
    </location>
</feature>
<dbReference type="SUPFAM" id="SSF51735">
    <property type="entry name" value="NAD(P)-binding Rossmann-fold domains"/>
    <property type="match status" value="1"/>
</dbReference>
<evidence type="ECO:0000259" key="5">
    <source>
        <dbReference type="Pfam" id="PF08240"/>
    </source>
</evidence>
<evidence type="ECO:0000256" key="2">
    <source>
        <dbReference type="ARBA" id="ARBA00022723"/>
    </source>
</evidence>
<dbReference type="Pfam" id="PF08240">
    <property type="entry name" value="ADH_N"/>
    <property type="match status" value="1"/>
</dbReference>
<feature type="domain" description="Alcohol dehydrogenase-like N-terminal" evidence="5">
    <location>
        <begin position="36"/>
        <end position="150"/>
    </location>
</feature>
<gene>
    <name evidence="7" type="ORF">GNP93_12380</name>
</gene>
<dbReference type="InterPro" id="IPR013154">
    <property type="entry name" value="ADH-like_N"/>
</dbReference>
<evidence type="ECO:0000313" key="7">
    <source>
        <dbReference type="EMBL" id="MUG71466.1"/>
    </source>
</evidence>